<dbReference type="InterPro" id="IPR000639">
    <property type="entry name" value="Epox_hydrolase-like"/>
</dbReference>
<dbReference type="GO" id="GO:0047372">
    <property type="term" value="F:monoacylglycerol lipase activity"/>
    <property type="evidence" value="ECO:0007669"/>
    <property type="project" value="TreeGrafter"/>
</dbReference>
<dbReference type="Pfam" id="PF00561">
    <property type="entry name" value="Abhydrolase_1"/>
    <property type="match status" value="1"/>
</dbReference>
<dbReference type="EMBL" id="QGDH01000115">
    <property type="protein sequence ID" value="RAR06431.1"/>
    <property type="molecule type" value="Genomic_DNA"/>
</dbReference>
<dbReference type="PANTHER" id="PTHR43798:SF33">
    <property type="entry name" value="HYDROLASE, PUTATIVE (AFU_ORTHOLOGUE AFUA_2G14860)-RELATED"/>
    <property type="match status" value="1"/>
</dbReference>
<keyword evidence="7" id="KW-1185">Reference proteome</keyword>
<evidence type="ECO:0000256" key="3">
    <source>
        <dbReference type="ARBA" id="ARBA00023026"/>
    </source>
</evidence>
<name>A0A364MXQ2_STELY</name>
<keyword evidence="3" id="KW-0843">Virulence</keyword>
<dbReference type="PRINTS" id="PR00412">
    <property type="entry name" value="EPOXHYDRLASE"/>
</dbReference>
<protein>
    <submittedName>
        <fullName evidence="6">Zinc-binding dehydrogenase</fullName>
    </submittedName>
</protein>
<proteinExistence type="inferred from homology"/>
<evidence type="ECO:0000256" key="2">
    <source>
        <dbReference type="ARBA" id="ARBA00005668"/>
    </source>
</evidence>
<dbReference type="InterPro" id="IPR029058">
    <property type="entry name" value="AB_hydrolase_fold"/>
</dbReference>
<dbReference type="AlphaFoldDB" id="A0A364MXQ2"/>
<dbReference type="InterPro" id="IPR050266">
    <property type="entry name" value="AB_hydrolase_sf"/>
</dbReference>
<evidence type="ECO:0000256" key="4">
    <source>
        <dbReference type="ARBA" id="ARBA00023140"/>
    </source>
</evidence>
<sequence length="301" mass="33380">MPQTQTTIVPHLGGITASYRLSTPFSPSKPTLILVNSFLTNAALYDSFFSNEALTSEMNLLAIELLGHGQTHAHKVQHWTYWDTAMMNLQVMEKLGVERAFVLGTSQGGWVTVRMAVLGPEKILGIIPLGTSMDYESERSRELGCWHSAGPLGDLITGEFGTVNNEPKPDFAPSSDFANFLVGQGFGQDCPADVKEFWVAELQKNYKGEEGRKRIRMAAINLRDRDGLHMRLADVVCPVLWLHGTSDMVYSIPNAEEEIKLFTSSPDARLEVIEGGQHFLSVSHPKEVMEHAIAFVNKYAK</sequence>
<comment type="caution">
    <text evidence="6">The sequence shown here is derived from an EMBL/GenBank/DDBJ whole genome shotgun (WGS) entry which is preliminary data.</text>
</comment>
<comment type="subcellular location">
    <subcellularLocation>
        <location evidence="1">Peroxisome</location>
    </subcellularLocation>
</comment>
<dbReference type="Proteomes" id="UP000249619">
    <property type="component" value="Unassembled WGS sequence"/>
</dbReference>
<dbReference type="SUPFAM" id="SSF53474">
    <property type="entry name" value="alpha/beta-Hydrolases"/>
    <property type="match status" value="1"/>
</dbReference>
<dbReference type="GO" id="GO:0016020">
    <property type="term" value="C:membrane"/>
    <property type="evidence" value="ECO:0007669"/>
    <property type="project" value="TreeGrafter"/>
</dbReference>
<evidence type="ECO:0000259" key="5">
    <source>
        <dbReference type="Pfam" id="PF00561"/>
    </source>
</evidence>
<dbReference type="InterPro" id="IPR000073">
    <property type="entry name" value="AB_hydrolase_1"/>
</dbReference>
<evidence type="ECO:0000313" key="7">
    <source>
        <dbReference type="Proteomes" id="UP000249619"/>
    </source>
</evidence>
<comment type="similarity">
    <text evidence="2">Belongs to the AB hydrolase superfamily. AKT2 hydrolase family.</text>
</comment>
<evidence type="ECO:0000256" key="1">
    <source>
        <dbReference type="ARBA" id="ARBA00004275"/>
    </source>
</evidence>
<keyword evidence="4" id="KW-0576">Peroxisome</keyword>
<evidence type="ECO:0000313" key="6">
    <source>
        <dbReference type="EMBL" id="RAR06431.1"/>
    </source>
</evidence>
<dbReference type="Gene3D" id="3.40.50.1820">
    <property type="entry name" value="alpha/beta hydrolase"/>
    <property type="match status" value="1"/>
</dbReference>
<accession>A0A364MXQ2</accession>
<gene>
    <name evidence="6" type="ORF">DDE83_006917</name>
</gene>
<dbReference type="GO" id="GO:0005777">
    <property type="term" value="C:peroxisome"/>
    <property type="evidence" value="ECO:0007669"/>
    <property type="project" value="UniProtKB-SubCell"/>
</dbReference>
<dbReference type="STRING" id="183478.A0A364MXQ2"/>
<dbReference type="GO" id="GO:0046464">
    <property type="term" value="P:acylglycerol catabolic process"/>
    <property type="evidence" value="ECO:0007669"/>
    <property type="project" value="TreeGrafter"/>
</dbReference>
<organism evidence="6 7">
    <name type="scientific">Stemphylium lycopersici</name>
    <name type="common">Tomato gray leaf spot disease fungus</name>
    <name type="synonym">Thyrospora lycopersici</name>
    <dbReference type="NCBI Taxonomy" id="183478"/>
    <lineage>
        <taxon>Eukaryota</taxon>
        <taxon>Fungi</taxon>
        <taxon>Dikarya</taxon>
        <taxon>Ascomycota</taxon>
        <taxon>Pezizomycotina</taxon>
        <taxon>Dothideomycetes</taxon>
        <taxon>Pleosporomycetidae</taxon>
        <taxon>Pleosporales</taxon>
        <taxon>Pleosporineae</taxon>
        <taxon>Pleosporaceae</taxon>
        <taxon>Stemphylium</taxon>
    </lineage>
</organism>
<dbReference type="PANTHER" id="PTHR43798">
    <property type="entry name" value="MONOACYLGLYCEROL LIPASE"/>
    <property type="match status" value="1"/>
</dbReference>
<reference evidence="7" key="1">
    <citation type="submission" date="2018-05" db="EMBL/GenBank/DDBJ databases">
        <title>Draft genome sequence of Stemphylium lycopersici strain CIDEFI 213.</title>
        <authorList>
            <person name="Medina R."/>
            <person name="Franco M.E.E."/>
            <person name="Lucentini C.G."/>
            <person name="Saparrat M.C.N."/>
            <person name="Balatti P.A."/>
        </authorList>
    </citation>
    <scope>NUCLEOTIDE SEQUENCE [LARGE SCALE GENOMIC DNA]</scope>
    <source>
        <strain evidence="7">CIDEFI 213</strain>
    </source>
</reference>
<feature type="domain" description="AB hydrolase-1" evidence="5">
    <location>
        <begin position="30"/>
        <end position="133"/>
    </location>
</feature>